<dbReference type="SUPFAM" id="SSF53756">
    <property type="entry name" value="UDP-Glycosyltransferase/glycogen phosphorylase"/>
    <property type="match status" value="1"/>
</dbReference>
<evidence type="ECO:0000259" key="3">
    <source>
        <dbReference type="Pfam" id="PF21129"/>
    </source>
</evidence>
<dbReference type="GO" id="GO:0008713">
    <property type="term" value="F:ADP-heptose-lipopolysaccharide heptosyltransferase activity"/>
    <property type="evidence" value="ECO:0007669"/>
    <property type="project" value="TreeGrafter"/>
</dbReference>
<proteinExistence type="predicted"/>
<feature type="domain" description="Autotransproter heptosyltransferase TibC/BAHTCr-like N-terminal" evidence="3">
    <location>
        <begin position="13"/>
        <end position="75"/>
    </location>
</feature>
<dbReference type="Gene3D" id="3.40.50.2000">
    <property type="entry name" value="Glycogen Phosphorylase B"/>
    <property type="match status" value="1"/>
</dbReference>
<evidence type="ECO:0000256" key="2">
    <source>
        <dbReference type="ARBA" id="ARBA00022679"/>
    </source>
</evidence>
<sequence>MNLPEDQLFSQEGPLGIRFDFNEGCRLSLPFSGEWTVNIWDIDTQCLIFSQKLDGGIIQTRKKYYVNFFFEIWKKEEKVFTHQLNLREKSVLINMDKGGIGDHLAWIAHVEYFRKQHGCTITCLIRDDLKKVFEEYFPDIDFCSSLSEEKKFYATYKVLIFYNDYDLEYSPIDYREAGLVVYAACILGLPLMERRPDFSSIPYNRPITERYVCIATQASSHCKFWNNPDGWLQVVKFLKKKGYRVICLDKHLFSGHGRSWHYIPYGAEDETGDRPFQERIQWLQHADFFIGLSSGLSWLAWAVGCPIIMISGFTAEKNEFSIPWRVLNRNVCNSCANDIRCQLDPTDYFWCPRHKNTEREFECSKNISVNHVIMHINSIVSKISLT</sequence>
<accession>A0A1Y0UYX8</accession>
<evidence type="ECO:0000313" key="5">
    <source>
        <dbReference type="Proteomes" id="UP000195633"/>
    </source>
</evidence>
<dbReference type="RefSeq" id="WP_087635814.1">
    <property type="nucleotide sequence ID" value="NZ_CP021524.1"/>
</dbReference>
<dbReference type="Pfam" id="PF01075">
    <property type="entry name" value="Glyco_transf_9"/>
    <property type="match status" value="1"/>
</dbReference>
<dbReference type="GO" id="GO:0005829">
    <property type="term" value="C:cytosol"/>
    <property type="evidence" value="ECO:0007669"/>
    <property type="project" value="TreeGrafter"/>
</dbReference>
<organism evidence="4 5">
    <name type="scientific">Acetobacter ascendens</name>
    <dbReference type="NCBI Taxonomy" id="481146"/>
    <lineage>
        <taxon>Bacteria</taxon>
        <taxon>Pseudomonadati</taxon>
        <taxon>Pseudomonadota</taxon>
        <taxon>Alphaproteobacteria</taxon>
        <taxon>Acetobacterales</taxon>
        <taxon>Acetobacteraceae</taxon>
        <taxon>Acetobacter</taxon>
    </lineage>
</organism>
<dbReference type="GO" id="GO:0009244">
    <property type="term" value="P:lipopolysaccharide core region biosynthetic process"/>
    <property type="evidence" value="ECO:0007669"/>
    <property type="project" value="TreeGrafter"/>
</dbReference>
<dbReference type="InterPro" id="IPR030929">
    <property type="entry name" value="Aah/TibC-like"/>
</dbReference>
<protein>
    <submittedName>
        <fullName evidence="4">Glycosyltransferase TibC</fullName>
        <ecNumber evidence="4">2.4.1.-</ecNumber>
    </submittedName>
</protein>
<keyword evidence="2 4" id="KW-0808">Transferase</keyword>
<dbReference type="InterPro" id="IPR002201">
    <property type="entry name" value="Glyco_trans_9"/>
</dbReference>
<dbReference type="EC" id="2.4.1.-" evidence="4"/>
<dbReference type="Pfam" id="PF21129">
    <property type="entry name" value="TibC_1st"/>
    <property type="match status" value="1"/>
</dbReference>
<keyword evidence="1 4" id="KW-0328">Glycosyltransferase</keyword>
<dbReference type="Proteomes" id="UP000195633">
    <property type="component" value="Chromosome"/>
</dbReference>
<dbReference type="NCBIfam" id="TIGR04414">
    <property type="entry name" value="hepto_Aah_TibC"/>
    <property type="match status" value="1"/>
</dbReference>
<evidence type="ECO:0000256" key="1">
    <source>
        <dbReference type="ARBA" id="ARBA00022676"/>
    </source>
</evidence>
<dbReference type="PANTHER" id="PTHR30160">
    <property type="entry name" value="TETRAACYLDISACCHARIDE 4'-KINASE-RELATED"/>
    <property type="match status" value="1"/>
</dbReference>
<dbReference type="InterPro" id="IPR051199">
    <property type="entry name" value="LPS_LOS_Heptosyltrfase"/>
</dbReference>
<reference evidence="4 5" key="1">
    <citation type="submission" date="2017-05" db="EMBL/GenBank/DDBJ databases">
        <title>Genome sequence of Acetobacter pasteurianus subsp. ascendens strain SRCM101447.</title>
        <authorList>
            <person name="Cho S.H."/>
        </authorList>
    </citation>
    <scope>NUCLEOTIDE SEQUENCE [LARGE SCALE GENOMIC DNA]</scope>
    <source>
        <strain evidence="4 5">SRCM101447</strain>
    </source>
</reference>
<dbReference type="EMBL" id="CP021524">
    <property type="protein sequence ID" value="ARW10744.1"/>
    <property type="molecule type" value="Genomic_DNA"/>
</dbReference>
<gene>
    <name evidence="4" type="ORF">S101447_01673</name>
</gene>
<evidence type="ECO:0000313" key="4">
    <source>
        <dbReference type="EMBL" id="ARW10744.1"/>
    </source>
</evidence>
<dbReference type="AlphaFoldDB" id="A0A1Y0UYX8"/>
<dbReference type="InterPro" id="IPR049327">
    <property type="entry name" value="TibC/BAHTCr-like_N"/>
</dbReference>
<name>A0A1Y0UYX8_9PROT</name>